<sequence>MCCFGKLGGQSAPKCSQLGCSFANMQANPLLISGAPDSSFSSNETDGLLHFLVGTRENGAQHLSKREEDVFSTLFDIRISPFCWKRTPAQVFQSSRIRPKS</sequence>
<evidence type="ECO:0000313" key="1">
    <source>
        <dbReference type="EMBL" id="EYC26041.1"/>
    </source>
</evidence>
<proteinExistence type="predicted"/>
<dbReference type="AlphaFoldDB" id="A0A016VFK2"/>
<dbReference type="EMBL" id="JARK01001347">
    <property type="protein sequence ID" value="EYC26041.1"/>
    <property type="molecule type" value="Genomic_DNA"/>
</dbReference>
<comment type="caution">
    <text evidence="1">The sequence shown here is derived from an EMBL/GenBank/DDBJ whole genome shotgun (WGS) entry which is preliminary data.</text>
</comment>
<keyword evidence="2" id="KW-1185">Reference proteome</keyword>
<accession>A0A016VFK2</accession>
<reference evidence="2" key="1">
    <citation type="journal article" date="2015" name="Nat. Genet.">
        <title>The genome and transcriptome of the zoonotic hookworm Ancylostoma ceylanicum identify infection-specific gene families.</title>
        <authorList>
            <person name="Schwarz E.M."/>
            <person name="Hu Y."/>
            <person name="Antoshechkin I."/>
            <person name="Miller M.M."/>
            <person name="Sternberg P.W."/>
            <person name="Aroian R.V."/>
        </authorList>
    </citation>
    <scope>NUCLEOTIDE SEQUENCE</scope>
    <source>
        <strain evidence="2">HY135</strain>
    </source>
</reference>
<dbReference type="Proteomes" id="UP000024635">
    <property type="component" value="Unassembled WGS sequence"/>
</dbReference>
<evidence type="ECO:0000313" key="2">
    <source>
        <dbReference type="Proteomes" id="UP000024635"/>
    </source>
</evidence>
<name>A0A016VFK2_9BILA</name>
<organism evidence="1 2">
    <name type="scientific">Ancylostoma ceylanicum</name>
    <dbReference type="NCBI Taxonomy" id="53326"/>
    <lineage>
        <taxon>Eukaryota</taxon>
        <taxon>Metazoa</taxon>
        <taxon>Ecdysozoa</taxon>
        <taxon>Nematoda</taxon>
        <taxon>Chromadorea</taxon>
        <taxon>Rhabditida</taxon>
        <taxon>Rhabditina</taxon>
        <taxon>Rhabditomorpha</taxon>
        <taxon>Strongyloidea</taxon>
        <taxon>Ancylostomatidae</taxon>
        <taxon>Ancylostomatinae</taxon>
        <taxon>Ancylostoma</taxon>
    </lineage>
</organism>
<protein>
    <submittedName>
        <fullName evidence="1">Uncharacterized protein</fullName>
    </submittedName>
</protein>
<gene>
    <name evidence="1" type="primary">Acey_s0011.g1528</name>
    <name evidence="1" type="ORF">Y032_0011g1528</name>
</gene>